<dbReference type="AlphaFoldDB" id="A0A2N9IDQ0"/>
<gene>
    <name evidence="2" type="ORF">FSB_LOCUS49923</name>
</gene>
<feature type="compositionally biased region" description="Basic and acidic residues" evidence="1">
    <location>
        <begin position="23"/>
        <end position="40"/>
    </location>
</feature>
<dbReference type="EMBL" id="OIVN01005345">
    <property type="protein sequence ID" value="SPD22041.1"/>
    <property type="molecule type" value="Genomic_DNA"/>
</dbReference>
<feature type="region of interest" description="Disordered" evidence="1">
    <location>
        <begin position="1"/>
        <end position="43"/>
    </location>
</feature>
<accession>A0A2N9IDQ0</accession>
<organism evidence="2">
    <name type="scientific">Fagus sylvatica</name>
    <name type="common">Beechnut</name>
    <dbReference type="NCBI Taxonomy" id="28930"/>
    <lineage>
        <taxon>Eukaryota</taxon>
        <taxon>Viridiplantae</taxon>
        <taxon>Streptophyta</taxon>
        <taxon>Embryophyta</taxon>
        <taxon>Tracheophyta</taxon>
        <taxon>Spermatophyta</taxon>
        <taxon>Magnoliopsida</taxon>
        <taxon>eudicotyledons</taxon>
        <taxon>Gunneridae</taxon>
        <taxon>Pentapetalae</taxon>
        <taxon>rosids</taxon>
        <taxon>fabids</taxon>
        <taxon>Fagales</taxon>
        <taxon>Fagaceae</taxon>
        <taxon>Fagus</taxon>
    </lineage>
</organism>
<name>A0A2N9IDQ0_FAGSY</name>
<sequence length="188" mass="20906">MVEGLVQNWTGGDQMVESWTGGDQRERTPGGDQNRGETERGGLVQNCKEEIRLGIIENPKIKTQKVFRPDYSYLPEQVGTGRNGPKRAKRPEYEPRWNRGVTRTGLHTGTRFSVRSGRNGTDYTTLVFSGSFGSSPSYIKPFHARVDFLPPIVGKQLEPGGPNVAIRLSRKASRTRSIWKGCGCGQPK</sequence>
<proteinExistence type="predicted"/>
<reference evidence="2" key="1">
    <citation type="submission" date="2018-02" db="EMBL/GenBank/DDBJ databases">
        <authorList>
            <person name="Cohen D.B."/>
            <person name="Kent A.D."/>
        </authorList>
    </citation>
    <scope>NUCLEOTIDE SEQUENCE</scope>
</reference>
<evidence type="ECO:0000313" key="2">
    <source>
        <dbReference type="EMBL" id="SPD22041.1"/>
    </source>
</evidence>
<protein>
    <submittedName>
        <fullName evidence="2">Uncharacterized protein</fullName>
    </submittedName>
</protein>
<evidence type="ECO:0000256" key="1">
    <source>
        <dbReference type="SAM" id="MobiDB-lite"/>
    </source>
</evidence>